<accession>A0ABT8AVS4</accession>
<feature type="compositionally biased region" description="Pro residues" evidence="1">
    <location>
        <begin position="84"/>
        <end position="102"/>
    </location>
</feature>
<feature type="compositionally biased region" description="Basic and acidic residues" evidence="1">
    <location>
        <begin position="59"/>
        <end position="83"/>
    </location>
</feature>
<evidence type="ECO:0000313" key="4">
    <source>
        <dbReference type="Proteomes" id="UP001244297"/>
    </source>
</evidence>
<protein>
    <submittedName>
        <fullName evidence="3">Uncharacterized protein</fullName>
    </submittedName>
</protein>
<gene>
    <name evidence="3" type="ORF">QWZ18_22780</name>
</gene>
<feature type="region of interest" description="Disordered" evidence="1">
    <location>
        <begin position="34"/>
        <end position="117"/>
    </location>
</feature>
<reference evidence="4" key="1">
    <citation type="journal article" date="2019" name="Int. J. Syst. Evol. Microbiol.">
        <title>The Global Catalogue of Microorganisms (GCM) 10K type strain sequencing project: providing services to taxonomists for standard genome sequencing and annotation.</title>
        <authorList>
            <consortium name="The Broad Institute Genomics Platform"/>
            <consortium name="The Broad Institute Genome Sequencing Center for Infectious Disease"/>
            <person name="Wu L."/>
            <person name="Ma J."/>
        </authorList>
    </citation>
    <scope>NUCLEOTIDE SEQUENCE [LARGE SCALE GENOMIC DNA]</scope>
    <source>
        <strain evidence="4">CECT 7806</strain>
    </source>
</reference>
<feature type="chain" id="PRO_5045565642" evidence="2">
    <location>
        <begin position="39"/>
        <end position="130"/>
    </location>
</feature>
<evidence type="ECO:0000256" key="1">
    <source>
        <dbReference type="SAM" id="MobiDB-lite"/>
    </source>
</evidence>
<name>A0ABT8AVS4_9HYPH</name>
<organism evidence="3 4">
    <name type="scientific">Methylobacterium longum</name>
    <dbReference type="NCBI Taxonomy" id="767694"/>
    <lineage>
        <taxon>Bacteria</taxon>
        <taxon>Pseudomonadati</taxon>
        <taxon>Pseudomonadota</taxon>
        <taxon>Alphaproteobacteria</taxon>
        <taxon>Hyphomicrobiales</taxon>
        <taxon>Methylobacteriaceae</taxon>
        <taxon>Methylobacterium</taxon>
    </lineage>
</organism>
<feature type="compositionally biased region" description="Low complexity" evidence="1">
    <location>
        <begin position="34"/>
        <end position="48"/>
    </location>
</feature>
<dbReference type="Proteomes" id="UP001244297">
    <property type="component" value="Unassembled WGS sequence"/>
</dbReference>
<comment type="caution">
    <text evidence="3">The sequence shown here is derived from an EMBL/GenBank/DDBJ whole genome shotgun (WGS) entry which is preliminary data.</text>
</comment>
<evidence type="ECO:0000313" key="3">
    <source>
        <dbReference type="EMBL" id="MDN3573434.1"/>
    </source>
</evidence>
<dbReference type="RefSeq" id="WP_238290514.1">
    <property type="nucleotide sequence ID" value="NZ_BPQS01000024.1"/>
</dbReference>
<evidence type="ECO:0000256" key="2">
    <source>
        <dbReference type="SAM" id="SignalP"/>
    </source>
</evidence>
<keyword evidence="4" id="KW-1185">Reference proteome</keyword>
<keyword evidence="2" id="KW-0732">Signal</keyword>
<feature type="signal peptide" evidence="2">
    <location>
        <begin position="1"/>
        <end position="38"/>
    </location>
</feature>
<proteinExistence type="predicted"/>
<dbReference type="EMBL" id="JAUFPT010000076">
    <property type="protein sequence ID" value="MDN3573434.1"/>
    <property type="molecule type" value="Genomic_DNA"/>
</dbReference>
<sequence length="130" mass="13519">MRAGPTPIHAALLVPLALPLALPFALPLASLAASPARAQPGPQPGRSQPGRHHPPAATDMDRTLARRAEAARRDGLSRQDPRPIPRALPPQALPPALSPALPPATRERVAAPPFTGWGYGGTIPGAWPGF</sequence>